<evidence type="ECO:0000256" key="1">
    <source>
        <dbReference type="ARBA" id="ARBA00022490"/>
    </source>
</evidence>
<evidence type="ECO:0000256" key="6">
    <source>
        <dbReference type="SAM" id="MobiDB-lite"/>
    </source>
</evidence>
<dbReference type="HAMAP" id="MF_00014">
    <property type="entry name" value="Ribosome_mat_RimM"/>
    <property type="match status" value="1"/>
</dbReference>
<protein>
    <recommendedName>
        <fullName evidence="5">Ribosome maturation factor RimM</fullName>
    </recommendedName>
</protein>
<dbReference type="Pfam" id="PF24986">
    <property type="entry name" value="PRC_RimM"/>
    <property type="match status" value="1"/>
</dbReference>
<accession>A0ABS7HTG3</accession>
<sequence>MTEVSGENNAGSGADARKPVNAVPPTGKTQLRVGRLVKAHGLKGAIKLELYTDDPEGRFVPGATFTLQVPESSPWHGKPLTVREFKWMNSHPVAFFEGVDDRDAAEGLIRAILWIDEDIQASPVEQDAWFDHQLVGLDVVRDGETVGKVARVDHLPAQDLLVVKVRDEEVLVPFVKAIVPEVDVAGGRVIVTPPAGLFEEIPDEAGETPSASADAAEGSAD</sequence>
<keyword evidence="2 5" id="KW-0690">Ribosome biogenesis</keyword>
<evidence type="ECO:0000256" key="2">
    <source>
        <dbReference type="ARBA" id="ARBA00022517"/>
    </source>
</evidence>
<dbReference type="InterPro" id="IPR036976">
    <property type="entry name" value="RimM_N_sf"/>
</dbReference>
<evidence type="ECO:0000256" key="5">
    <source>
        <dbReference type="HAMAP-Rule" id="MF_00014"/>
    </source>
</evidence>
<dbReference type="InterPro" id="IPR009000">
    <property type="entry name" value="Transl_B-barrel_sf"/>
</dbReference>
<dbReference type="EMBL" id="JAEUAX010000001">
    <property type="protein sequence ID" value="MBW9108348.1"/>
    <property type="molecule type" value="Genomic_DNA"/>
</dbReference>
<dbReference type="Proteomes" id="UP000777440">
    <property type="component" value="Unassembled WGS sequence"/>
</dbReference>
<reference evidence="9 10" key="1">
    <citation type="journal article" date="2021" name="MBio">
        <title>Poor Competitiveness of Bradyrhizobium in Pigeon Pea Root Colonization in Indian Soils.</title>
        <authorList>
            <person name="Chalasani D."/>
            <person name="Basu A."/>
            <person name="Pullabhotla S.V.S.R.N."/>
            <person name="Jorrin B."/>
            <person name="Neal A.L."/>
            <person name="Poole P.S."/>
            <person name="Podile A.R."/>
            <person name="Tkacz A."/>
        </authorList>
    </citation>
    <scope>NUCLEOTIDE SEQUENCE [LARGE SCALE GENOMIC DNA]</scope>
    <source>
        <strain evidence="9 10">HU12</strain>
    </source>
</reference>
<organism evidence="9 10">
    <name type="scientific">Microbacterium ureisolvens</name>
    <dbReference type="NCBI Taxonomy" id="2781186"/>
    <lineage>
        <taxon>Bacteria</taxon>
        <taxon>Bacillati</taxon>
        <taxon>Actinomycetota</taxon>
        <taxon>Actinomycetes</taxon>
        <taxon>Micrococcales</taxon>
        <taxon>Microbacteriaceae</taxon>
        <taxon>Microbacterium</taxon>
    </lineage>
</organism>
<evidence type="ECO:0000256" key="4">
    <source>
        <dbReference type="ARBA" id="ARBA00023186"/>
    </source>
</evidence>
<feature type="domain" description="Ribosome maturation factor RimM PRC barrel" evidence="8">
    <location>
        <begin position="132"/>
        <end position="197"/>
    </location>
</feature>
<dbReference type="InterPro" id="IPR011961">
    <property type="entry name" value="RimM"/>
</dbReference>
<evidence type="ECO:0000259" key="8">
    <source>
        <dbReference type="Pfam" id="PF24986"/>
    </source>
</evidence>
<comment type="caution">
    <text evidence="9">The sequence shown here is derived from an EMBL/GenBank/DDBJ whole genome shotgun (WGS) entry which is preliminary data.</text>
</comment>
<dbReference type="RefSeq" id="WP_220338506.1">
    <property type="nucleotide sequence ID" value="NZ_JAEUAX010000001.1"/>
</dbReference>
<dbReference type="Gene3D" id="2.30.30.240">
    <property type="entry name" value="PRC-barrel domain"/>
    <property type="match status" value="1"/>
</dbReference>
<evidence type="ECO:0000256" key="3">
    <source>
        <dbReference type="ARBA" id="ARBA00022552"/>
    </source>
</evidence>
<dbReference type="PANTHER" id="PTHR33692:SF1">
    <property type="entry name" value="RIBOSOME MATURATION FACTOR RIMM"/>
    <property type="match status" value="1"/>
</dbReference>
<comment type="function">
    <text evidence="5">An accessory protein needed during the final step in the assembly of 30S ribosomal subunit, possibly for assembly of the head region. Essential for efficient processing of 16S rRNA. May be needed both before and after RbfA during the maturation of 16S rRNA. It has affinity for free ribosomal 30S subunits but not for 70S ribosomes.</text>
</comment>
<feature type="region of interest" description="Disordered" evidence="6">
    <location>
        <begin position="200"/>
        <end position="221"/>
    </location>
</feature>
<dbReference type="Gene3D" id="2.40.30.60">
    <property type="entry name" value="RimM"/>
    <property type="match status" value="1"/>
</dbReference>
<keyword evidence="3 5" id="KW-0698">rRNA processing</keyword>
<feature type="compositionally biased region" description="Low complexity" evidence="6">
    <location>
        <begin position="210"/>
        <end position="221"/>
    </location>
</feature>
<dbReference type="InterPro" id="IPR056792">
    <property type="entry name" value="PRC_RimM"/>
</dbReference>
<feature type="region of interest" description="Disordered" evidence="6">
    <location>
        <begin position="1"/>
        <end position="27"/>
    </location>
</feature>
<dbReference type="NCBIfam" id="TIGR02273">
    <property type="entry name" value="16S_RimM"/>
    <property type="match status" value="1"/>
</dbReference>
<evidence type="ECO:0000259" key="7">
    <source>
        <dbReference type="Pfam" id="PF01782"/>
    </source>
</evidence>
<dbReference type="PANTHER" id="PTHR33692">
    <property type="entry name" value="RIBOSOME MATURATION FACTOR RIMM"/>
    <property type="match status" value="1"/>
</dbReference>
<comment type="similarity">
    <text evidence="5">Belongs to the RimM family.</text>
</comment>
<comment type="subcellular location">
    <subcellularLocation>
        <location evidence="5">Cytoplasm</location>
    </subcellularLocation>
</comment>
<dbReference type="Pfam" id="PF01782">
    <property type="entry name" value="RimM"/>
    <property type="match status" value="1"/>
</dbReference>
<comment type="domain">
    <text evidence="5">The PRC barrel domain binds ribosomal protein uS19.</text>
</comment>
<keyword evidence="4 5" id="KW-0143">Chaperone</keyword>
<feature type="compositionally biased region" description="Polar residues" evidence="6">
    <location>
        <begin position="1"/>
        <end position="11"/>
    </location>
</feature>
<keyword evidence="10" id="KW-1185">Reference proteome</keyword>
<dbReference type="InterPro" id="IPR011033">
    <property type="entry name" value="PRC_barrel-like_sf"/>
</dbReference>
<gene>
    <name evidence="5 9" type="primary">rimM</name>
    <name evidence="9" type="ORF">JNB61_01020</name>
</gene>
<name>A0ABS7HTG3_9MICO</name>
<keyword evidence="1 5" id="KW-0963">Cytoplasm</keyword>
<evidence type="ECO:0000313" key="10">
    <source>
        <dbReference type="Proteomes" id="UP000777440"/>
    </source>
</evidence>
<dbReference type="InterPro" id="IPR002676">
    <property type="entry name" value="RimM_N"/>
</dbReference>
<proteinExistence type="inferred from homology"/>
<dbReference type="SUPFAM" id="SSF50346">
    <property type="entry name" value="PRC-barrel domain"/>
    <property type="match status" value="1"/>
</dbReference>
<feature type="domain" description="RimM N-terminal" evidence="7">
    <location>
        <begin position="33"/>
        <end position="118"/>
    </location>
</feature>
<dbReference type="SUPFAM" id="SSF50447">
    <property type="entry name" value="Translation proteins"/>
    <property type="match status" value="1"/>
</dbReference>
<comment type="subunit">
    <text evidence="5">Binds ribosomal protein uS19.</text>
</comment>
<evidence type="ECO:0000313" key="9">
    <source>
        <dbReference type="EMBL" id="MBW9108348.1"/>
    </source>
</evidence>